<keyword evidence="5" id="KW-1185">Reference proteome</keyword>
<feature type="compositionally biased region" description="Low complexity" evidence="1">
    <location>
        <begin position="89"/>
        <end position="106"/>
    </location>
</feature>
<organism evidence="4 5">
    <name type="scientific">Shinella lacus</name>
    <dbReference type="NCBI Taxonomy" id="2654216"/>
    <lineage>
        <taxon>Bacteria</taxon>
        <taxon>Pseudomonadati</taxon>
        <taxon>Pseudomonadota</taxon>
        <taxon>Alphaproteobacteria</taxon>
        <taxon>Hyphomicrobiales</taxon>
        <taxon>Rhizobiaceae</taxon>
        <taxon>Shinella</taxon>
    </lineage>
</organism>
<feature type="region of interest" description="Disordered" evidence="1">
    <location>
        <begin position="238"/>
        <end position="324"/>
    </location>
</feature>
<feature type="compositionally biased region" description="Low complexity" evidence="1">
    <location>
        <begin position="65"/>
        <end position="81"/>
    </location>
</feature>
<dbReference type="Proteomes" id="UP000996601">
    <property type="component" value="Unassembled WGS sequence"/>
</dbReference>
<feature type="domain" description="LysM" evidence="3">
    <location>
        <begin position="732"/>
        <end position="781"/>
    </location>
</feature>
<dbReference type="InterPro" id="IPR052196">
    <property type="entry name" value="Bact_Kbp"/>
</dbReference>
<comment type="caution">
    <text evidence="4">The sequence shown here is derived from an EMBL/GenBank/DDBJ whole genome shotgun (WGS) entry which is preliminary data.</text>
</comment>
<gene>
    <name evidence="4" type="ORF">GB927_019195</name>
</gene>
<dbReference type="Pfam" id="PF01476">
    <property type="entry name" value="LysM"/>
    <property type="match status" value="1"/>
</dbReference>
<feature type="compositionally biased region" description="Low complexity" evidence="1">
    <location>
        <begin position="302"/>
        <end position="324"/>
    </location>
</feature>
<protein>
    <submittedName>
        <fullName evidence="4">LysM peptidoglycan-binding domain-containing protein</fullName>
    </submittedName>
</protein>
<feature type="region of interest" description="Disordered" evidence="1">
    <location>
        <begin position="671"/>
        <end position="727"/>
    </location>
</feature>
<feature type="compositionally biased region" description="Low complexity" evidence="1">
    <location>
        <begin position="671"/>
        <end position="702"/>
    </location>
</feature>
<proteinExistence type="predicted"/>
<sequence>MNNKTGLVALIVLAVATLLMVFLVLPNMNKETPAETPVANLTNKVTEGGGETTTADGKQARPKTETGAATTTEPAAGSDATAEAEKPAADATTGEAASTETATQEVAKAETTPADATAAWVTPAFDLLRVEPDGSTVIAGRGQPNTKLEIKNGETVVATADIGPSGDFAAVFDQPLAAGDYQLTLNTKDDKGATKTSEEVATVSVPKDTAGELLAMVSKPGEASRLITVPEAAEKAAADATATAEKTLDQPAGETATATDAGTTAVEKPATETAKATDEGTAAASGETATASADTQGADTQSAATESAATAEGAAGVTATEATSKAQARVSAVELEGERMFIAGTAKPGALVRIYADDKLVGEAKADEAGRYVADGTIDLSVGRHTVRADVMSPDGGKVEFRASVPFDRPEGEQVAVVAQDSATGDTGPALGLIGGGTFDKLRSEADKAIALLKGLYANGRVPTAEELAAARSATEIALRSLAEFRPGAEEGEAARDMAARASAAAASALASLQSLPKDAAAVGEALGSIETAVAEALAPAIEKAEAVVGAASAAADRSIEALADQATALQQQFVSLFSDGRNATTAEIQTARSALETALKSITGFAPPAGTASDVTAAIERLKGWASTALDRLAAVPAGAGKEAYQQALAALEGMPSLTAAANAVASGNEGANGATAAETTTPAEDTTTAAGTAASTESGTTAGGTAAGSEQAVAEEPETVEQAPLQASKTSVIIRRGDTLWQISRRIYGKGVRYTTIYLANEDQITNPDRIIPGQVFGVPDKTAESDAEAEELHRKRVRGN</sequence>
<dbReference type="InterPro" id="IPR036779">
    <property type="entry name" value="LysM_dom_sf"/>
</dbReference>
<evidence type="ECO:0000256" key="1">
    <source>
        <dbReference type="SAM" id="MobiDB-lite"/>
    </source>
</evidence>
<name>A0ABT1RAG9_9HYPH</name>
<dbReference type="Gene3D" id="3.10.350.10">
    <property type="entry name" value="LysM domain"/>
    <property type="match status" value="1"/>
</dbReference>
<keyword evidence="2" id="KW-0472">Membrane</keyword>
<dbReference type="SMART" id="SM00257">
    <property type="entry name" value="LysM"/>
    <property type="match status" value="1"/>
</dbReference>
<dbReference type="PANTHER" id="PTHR34700">
    <property type="entry name" value="POTASSIUM BINDING PROTEIN KBP"/>
    <property type="match status" value="1"/>
</dbReference>
<evidence type="ECO:0000256" key="2">
    <source>
        <dbReference type="SAM" id="Phobius"/>
    </source>
</evidence>
<dbReference type="InterPro" id="IPR018392">
    <property type="entry name" value="LysM"/>
</dbReference>
<feature type="transmembrane region" description="Helical" evidence="2">
    <location>
        <begin position="7"/>
        <end position="25"/>
    </location>
</feature>
<feature type="compositionally biased region" description="Low complexity" evidence="1">
    <location>
        <begin position="252"/>
        <end position="265"/>
    </location>
</feature>
<keyword evidence="2" id="KW-1133">Transmembrane helix</keyword>
<dbReference type="PANTHER" id="PTHR34700:SF4">
    <property type="entry name" value="PHAGE-LIKE ELEMENT PBSX PROTEIN XKDP"/>
    <property type="match status" value="1"/>
</dbReference>
<evidence type="ECO:0000313" key="5">
    <source>
        <dbReference type="Proteomes" id="UP000996601"/>
    </source>
</evidence>
<feature type="region of interest" description="Disordered" evidence="1">
    <location>
        <begin position="33"/>
        <end position="115"/>
    </location>
</feature>
<evidence type="ECO:0000259" key="3">
    <source>
        <dbReference type="PROSITE" id="PS51782"/>
    </source>
</evidence>
<dbReference type="EMBL" id="WHSB02000007">
    <property type="protein sequence ID" value="MCQ4632185.1"/>
    <property type="molecule type" value="Genomic_DNA"/>
</dbReference>
<keyword evidence="2" id="KW-0812">Transmembrane</keyword>
<accession>A0ABT1RAG9</accession>
<feature type="compositionally biased region" description="Low complexity" evidence="1">
    <location>
        <begin position="279"/>
        <end position="295"/>
    </location>
</feature>
<dbReference type="CDD" id="cd00118">
    <property type="entry name" value="LysM"/>
    <property type="match status" value="1"/>
</dbReference>
<evidence type="ECO:0000313" key="4">
    <source>
        <dbReference type="EMBL" id="MCQ4632185.1"/>
    </source>
</evidence>
<reference evidence="4" key="1">
    <citation type="submission" date="2021-07" db="EMBL/GenBank/DDBJ databases">
        <title>Shinella sp. nov., a novel member of the genus Shinella from water.</title>
        <authorList>
            <person name="Deng Y."/>
        </authorList>
    </citation>
    <scope>NUCLEOTIDE SEQUENCE</scope>
    <source>
        <strain evidence="4">CPCC 100929</strain>
    </source>
</reference>
<dbReference type="PROSITE" id="PS51782">
    <property type="entry name" value="LYSM"/>
    <property type="match status" value="1"/>
</dbReference>